<dbReference type="EMBL" id="JBFOLJ010000058">
    <property type="protein sequence ID" value="KAL2456595.1"/>
    <property type="molecule type" value="Genomic_DNA"/>
</dbReference>
<evidence type="ECO:0000313" key="4">
    <source>
        <dbReference type="Proteomes" id="UP001604277"/>
    </source>
</evidence>
<feature type="region of interest" description="Disordered" evidence="1">
    <location>
        <begin position="276"/>
        <end position="296"/>
    </location>
</feature>
<feature type="transmembrane region" description="Helical" evidence="2">
    <location>
        <begin position="12"/>
        <end position="37"/>
    </location>
</feature>
<evidence type="ECO:0000313" key="3">
    <source>
        <dbReference type="EMBL" id="KAL2456595.1"/>
    </source>
</evidence>
<name>A0ABD1NYA5_9LAMI</name>
<keyword evidence="4" id="KW-1185">Reference proteome</keyword>
<organism evidence="3 4">
    <name type="scientific">Forsythia ovata</name>
    <dbReference type="NCBI Taxonomy" id="205694"/>
    <lineage>
        <taxon>Eukaryota</taxon>
        <taxon>Viridiplantae</taxon>
        <taxon>Streptophyta</taxon>
        <taxon>Embryophyta</taxon>
        <taxon>Tracheophyta</taxon>
        <taxon>Spermatophyta</taxon>
        <taxon>Magnoliopsida</taxon>
        <taxon>eudicotyledons</taxon>
        <taxon>Gunneridae</taxon>
        <taxon>Pentapetalae</taxon>
        <taxon>asterids</taxon>
        <taxon>lamiids</taxon>
        <taxon>Lamiales</taxon>
        <taxon>Oleaceae</taxon>
        <taxon>Forsythieae</taxon>
        <taxon>Forsythia</taxon>
    </lineage>
</organism>
<dbReference type="AlphaFoldDB" id="A0ABD1NYA5"/>
<feature type="compositionally biased region" description="Basic residues" evidence="1">
    <location>
        <begin position="284"/>
        <end position="296"/>
    </location>
</feature>
<sequence length="296" mass="32731">MEKGVDEVGKVFDSLTSFPALSLSALIVAIACDWILVSKLGYGCMGLSGNYNFPVPEEEGIAVIKEAFCKGFLQTIQLGMLQVAARQVGKLQVSHITFLLEAYPGAWGFSKVIPLVSLLFVILYFLPSPIRIVGFNVCKQAFREIASQDIKHYSIAQDKPFLTSFRRLLFVHPEISTSNDKKQNKEQGTSDMHPCVFKIPLLLSLPYHALIVVIACVWISVSTAWGTGLIIGPALGGFLAQFYMIIYPELDTYDITGRGTTPKWSCQWYSHDVDVGKASSPAGGRRKNSLSWSKKR</sequence>
<feature type="transmembrane region" description="Helical" evidence="2">
    <location>
        <begin position="201"/>
        <end position="221"/>
    </location>
</feature>
<accession>A0ABD1NYA5</accession>
<dbReference type="Proteomes" id="UP001604277">
    <property type="component" value="Unassembled WGS sequence"/>
</dbReference>
<keyword evidence="2" id="KW-1133">Transmembrane helix</keyword>
<protein>
    <submittedName>
        <fullName evidence="3">Aldo-keto reductase domain-containing protein</fullName>
    </submittedName>
</protein>
<keyword evidence="2" id="KW-0472">Membrane</keyword>
<feature type="transmembrane region" description="Helical" evidence="2">
    <location>
        <begin position="227"/>
        <end position="246"/>
    </location>
</feature>
<evidence type="ECO:0000256" key="2">
    <source>
        <dbReference type="SAM" id="Phobius"/>
    </source>
</evidence>
<evidence type="ECO:0000256" key="1">
    <source>
        <dbReference type="SAM" id="MobiDB-lite"/>
    </source>
</evidence>
<comment type="caution">
    <text evidence="3">The sequence shown here is derived from an EMBL/GenBank/DDBJ whole genome shotgun (WGS) entry which is preliminary data.</text>
</comment>
<feature type="transmembrane region" description="Helical" evidence="2">
    <location>
        <begin position="106"/>
        <end position="126"/>
    </location>
</feature>
<gene>
    <name evidence="3" type="ORF">Fot_56775</name>
</gene>
<dbReference type="PROSITE" id="PS51257">
    <property type="entry name" value="PROKAR_LIPOPROTEIN"/>
    <property type="match status" value="1"/>
</dbReference>
<reference evidence="4" key="1">
    <citation type="submission" date="2024-07" db="EMBL/GenBank/DDBJ databases">
        <title>Two chromosome-level genome assemblies of Korean endemic species Abeliophyllum distichum and Forsythia ovata (Oleaceae).</title>
        <authorList>
            <person name="Jang H."/>
        </authorList>
    </citation>
    <scope>NUCLEOTIDE SEQUENCE [LARGE SCALE GENOMIC DNA]</scope>
</reference>
<keyword evidence="2" id="KW-0812">Transmembrane</keyword>
<proteinExistence type="predicted"/>